<dbReference type="EMBL" id="ML210311">
    <property type="protein sequence ID" value="TFK20125.1"/>
    <property type="molecule type" value="Genomic_DNA"/>
</dbReference>
<feature type="transmembrane region" description="Helical" evidence="1">
    <location>
        <begin position="54"/>
        <end position="74"/>
    </location>
</feature>
<dbReference type="OrthoDB" id="2645170at2759"/>
<name>A0A5C3KJL5_COPMA</name>
<proteinExistence type="predicted"/>
<keyword evidence="1" id="KW-1133">Transmembrane helix</keyword>
<dbReference type="Proteomes" id="UP000307440">
    <property type="component" value="Unassembled WGS sequence"/>
</dbReference>
<keyword evidence="4" id="KW-1185">Reference proteome</keyword>
<keyword evidence="1" id="KW-0812">Transmembrane</keyword>
<dbReference type="Pfam" id="PF20151">
    <property type="entry name" value="DUF6533"/>
    <property type="match status" value="1"/>
</dbReference>
<evidence type="ECO:0000256" key="1">
    <source>
        <dbReference type="SAM" id="Phobius"/>
    </source>
</evidence>
<evidence type="ECO:0000259" key="2">
    <source>
        <dbReference type="Pfam" id="PF20151"/>
    </source>
</evidence>
<feature type="transmembrane region" description="Helical" evidence="1">
    <location>
        <begin position="212"/>
        <end position="231"/>
    </location>
</feature>
<gene>
    <name evidence="3" type="ORF">FA15DRAFT_708368</name>
</gene>
<dbReference type="InterPro" id="IPR045340">
    <property type="entry name" value="DUF6533"/>
</dbReference>
<keyword evidence="1" id="KW-0472">Membrane</keyword>
<feature type="transmembrane region" description="Helical" evidence="1">
    <location>
        <begin position="171"/>
        <end position="192"/>
    </location>
</feature>
<evidence type="ECO:0000313" key="3">
    <source>
        <dbReference type="EMBL" id="TFK20125.1"/>
    </source>
</evidence>
<feature type="domain" description="DUF6533" evidence="2">
    <location>
        <begin position="19"/>
        <end position="65"/>
    </location>
</feature>
<organism evidence="3 4">
    <name type="scientific">Coprinopsis marcescibilis</name>
    <name type="common">Agaric fungus</name>
    <name type="synonym">Psathyrella marcescibilis</name>
    <dbReference type="NCBI Taxonomy" id="230819"/>
    <lineage>
        <taxon>Eukaryota</taxon>
        <taxon>Fungi</taxon>
        <taxon>Dikarya</taxon>
        <taxon>Basidiomycota</taxon>
        <taxon>Agaricomycotina</taxon>
        <taxon>Agaricomycetes</taxon>
        <taxon>Agaricomycetidae</taxon>
        <taxon>Agaricales</taxon>
        <taxon>Agaricineae</taxon>
        <taxon>Psathyrellaceae</taxon>
        <taxon>Coprinopsis</taxon>
    </lineage>
</organism>
<accession>A0A5C3KJL5</accession>
<reference evidence="3 4" key="1">
    <citation type="journal article" date="2019" name="Nat. Ecol. Evol.">
        <title>Megaphylogeny resolves global patterns of mushroom evolution.</title>
        <authorList>
            <person name="Varga T."/>
            <person name="Krizsan K."/>
            <person name="Foldi C."/>
            <person name="Dima B."/>
            <person name="Sanchez-Garcia M."/>
            <person name="Sanchez-Ramirez S."/>
            <person name="Szollosi G.J."/>
            <person name="Szarkandi J.G."/>
            <person name="Papp V."/>
            <person name="Albert L."/>
            <person name="Andreopoulos W."/>
            <person name="Angelini C."/>
            <person name="Antonin V."/>
            <person name="Barry K.W."/>
            <person name="Bougher N.L."/>
            <person name="Buchanan P."/>
            <person name="Buyck B."/>
            <person name="Bense V."/>
            <person name="Catcheside P."/>
            <person name="Chovatia M."/>
            <person name="Cooper J."/>
            <person name="Damon W."/>
            <person name="Desjardin D."/>
            <person name="Finy P."/>
            <person name="Geml J."/>
            <person name="Haridas S."/>
            <person name="Hughes K."/>
            <person name="Justo A."/>
            <person name="Karasinski D."/>
            <person name="Kautmanova I."/>
            <person name="Kiss B."/>
            <person name="Kocsube S."/>
            <person name="Kotiranta H."/>
            <person name="LaButti K.M."/>
            <person name="Lechner B.E."/>
            <person name="Liimatainen K."/>
            <person name="Lipzen A."/>
            <person name="Lukacs Z."/>
            <person name="Mihaltcheva S."/>
            <person name="Morgado L.N."/>
            <person name="Niskanen T."/>
            <person name="Noordeloos M.E."/>
            <person name="Ohm R.A."/>
            <person name="Ortiz-Santana B."/>
            <person name="Ovrebo C."/>
            <person name="Racz N."/>
            <person name="Riley R."/>
            <person name="Savchenko A."/>
            <person name="Shiryaev A."/>
            <person name="Soop K."/>
            <person name="Spirin V."/>
            <person name="Szebenyi C."/>
            <person name="Tomsovsky M."/>
            <person name="Tulloss R.E."/>
            <person name="Uehling J."/>
            <person name="Grigoriev I.V."/>
            <person name="Vagvolgyi C."/>
            <person name="Papp T."/>
            <person name="Martin F.M."/>
            <person name="Miettinen O."/>
            <person name="Hibbett D.S."/>
            <person name="Nagy L.G."/>
        </authorList>
    </citation>
    <scope>NUCLEOTIDE SEQUENCE [LARGE SCALE GENOMIC DNA]</scope>
    <source>
        <strain evidence="3 4">CBS 121175</strain>
    </source>
</reference>
<protein>
    <recommendedName>
        <fullName evidence="2">DUF6533 domain-containing protein</fullName>
    </recommendedName>
</protein>
<feature type="transmembrane region" description="Helical" evidence="1">
    <location>
        <begin position="120"/>
        <end position="143"/>
    </location>
</feature>
<sequence length="356" mass="40266">MSLPVELLHSVPRLRHVAYVDLASLVYNLADYMQTSEWEYEYIWGERKWTPVKVTYVIGRYLGLIDYPLAFIYHHMLGLTPTQCNILFDIAGCSALTGATFGEILMFLRVYILSGCSKIVGWYLTIHFSVLLLVIFACAIVYLKSLVYSPSPFPTLIACYMSHSNRRYLSVMYGVVLVHQITVMFLSLWFGLRNFRHSRNPLLLILYRDGTLYFIILSAVSIANVAVVIAGPFEYQTLFLTAQRALHSTLSTRIILKMREMARRDLVFRSMAHASHGGLQFADVDFEEDGSIPRFTSRQHEFIAAGGPAMFSKHLRWAGGTGSETVSTGWGPDADADVGLATQGRDFELETRRSKD</sequence>
<evidence type="ECO:0000313" key="4">
    <source>
        <dbReference type="Proteomes" id="UP000307440"/>
    </source>
</evidence>
<dbReference type="AlphaFoldDB" id="A0A5C3KJL5"/>
<feature type="transmembrane region" description="Helical" evidence="1">
    <location>
        <begin position="86"/>
        <end position="108"/>
    </location>
</feature>